<dbReference type="InterPro" id="IPR011854">
    <property type="entry name" value="HypE"/>
</dbReference>
<feature type="domain" description="PurM-like N-terminal" evidence="2">
    <location>
        <begin position="38"/>
        <end position="148"/>
    </location>
</feature>
<evidence type="ECO:0000313" key="4">
    <source>
        <dbReference type="EMBL" id="HIX93857.1"/>
    </source>
</evidence>
<dbReference type="SUPFAM" id="SSF55326">
    <property type="entry name" value="PurM N-terminal domain-like"/>
    <property type="match status" value="1"/>
</dbReference>
<dbReference type="InterPro" id="IPR010918">
    <property type="entry name" value="PurM-like_C_dom"/>
</dbReference>
<dbReference type="Gene3D" id="3.30.1330.10">
    <property type="entry name" value="PurM-like, N-terminal domain"/>
    <property type="match status" value="1"/>
</dbReference>
<dbReference type="EMBL" id="DXEI01000005">
    <property type="protein sequence ID" value="HIX93857.1"/>
    <property type="molecule type" value="Genomic_DNA"/>
</dbReference>
<dbReference type="PIRSF" id="PIRSF005644">
    <property type="entry name" value="Hdrgns_mtr_HypE"/>
    <property type="match status" value="1"/>
</dbReference>
<dbReference type="Gene3D" id="3.90.650.10">
    <property type="entry name" value="PurM-like C-terminal domain"/>
    <property type="match status" value="1"/>
</dbReference>
<dbReference type="Pfam" id="PF00586">
    <property type="entry name" value="AIRS"/>
    <property type="match status" value="1"/>
</dbReference>
<dbReference type="Pfam" id="PF02769">
    <property type="entry name" value="AIRS_C"/>
    <property type="match status" value="1"/>
</dbReference>
<dbReference type="PANTHER" id="PTHR30303:SF0">
    <property type="entry name" value="CARBAMOYL DEHYDRATASE HYPE"/>
    <property type="match status" value="1"/>
</dbReference>
<organism evidence="4 5">
    <name type="scientific">Candidatus Gemmiger excrementipullorum</name>
    <dbReference type="NCBI Taxonomy" id="2838610"/>
    <lineage>
        <taxon>Bacteria</taxon>
        <taxon>Bacillati</taxon>
        <taxon>Bacillota</taxon>
        <taxon>Clostridia</taxon>
        <taxon>Eubacteriales</taxon>
        <taxon>Gemmiger</taxon>
    </lineage>
</organism>
<gene>
    <name evidence="4" type="primary">hypE</name>
    <name evidence="4" type="ORF">H9846_00130</name>
</gene>
<dbReference type="InterPro" id="IPR036676">
    <property type="entry name" value="PurM-like_C_sf"/>
</dbReference>
<comment type="similarity">
    <text evidence="1">Belongs to the HypE family.</text>
</comment>
<feature type="domain" description="PurM-like C-terminal" evidence="3">
    <location>
        <begin position="160"/>
        <end position="311"/>
    </location>
</feature>
<reference evidence="4" key="1">
    <citation type="journal article" date="2021" name="PeerJ">
        <title>Extensive microbial diversity within the chicken gut microbiome revealed by metagenomics and culture.</title>
        <authorList>
            <person name="Gilroy R."/>
            <person name="Ravi A."/>
            <person name="Getino M."/>
            <person name="Pursley I."/>
            <person name="Horton D.L."/>
            <person name="Alikhan N.F."/>
            <person name="Baker D."/>
            <person name="Gharbi K."/>
            <person name="Hall N."/>
            <person name="Watson M."/>
            <person name="Adriaenssens E.M."/>
            <person name="Foster-Nyarko E."/>
            <person name="Jarju S."/>
            <person name="Secka A."/>
            <person name="Antonio M."/>
            <person name="Oren A."/>
            <person name="Chaudhuri R.R."/>
            <person name="La Ragione R."/>
            <person name="Hildebrand F."/>
            <person name="Pallen M.J."/>
        </authorList>
    </citation>
    <scope>NUCLEOTIDE SEQUENCE</scope>
    <source>
        <strain evidence="4">ChiHecec2B26-7398</strain>
    </source>
</reference>
<evidence type="ECO:0000313" key="5">
    <source>
        <dbReference type="Proteomes" id="UP000886751"/>
    </source>
</evidence>
<dbReference type="CDD" id="cd02197">
    <property type="entry name" value="HypE"/>
    <property type="match status" value="1"/>
</dbReference>
<reference evidence="4" key="2">
    <citation type="submission" date="2021-04" db="EMBL/GenBank/DDBJ databases">
        <authorList>
            <person name="Gilroy R."/>
        </authorList>
    </citation>
    <scope>NUCLEOTIDE SEQUENCE</scope>
    <source>
        <strain evidence="4">ChiHecec2B26-7398</strain>
    </source>
</reference>
<dbReference type="InterPro" id="IPR036921">
    <property type="entry name" value="PurM-like_N_sf"/>
</dbReference>
<dbReference type="AlphaFoldDB" id="A0A9D1XZ94"/>
<sequence length="335" mass="33940">MQDIITLDYGSGGLKTAQLIEEILLPAFANTALNDLGDGAVLPALDGPPVFSTDSFVVSPWKFPGGDIGKLAVCGTVNDVCMAGGVPRYLSFSLILEEGFLLDDLRAIVTSAAETARGAGVQIVTGDTKVVERGKGDGVYINTSGIGVLRAPGLGRAALREGDAVLVSGSVGCHGAAVLMARGDLPCEGALCSDCQPLHALSAAALDAGGGQVRMLRDPTRGGVATTLNEFVEGGPLCIELTEDAIPVDAPVAAACDLLGLDPLYAACEGRMLVVCAPQAVPAVLAALRAVPGGEGTVQIGQVTAARPGQVVLRNSFGGSRILGKLTGAQLPRIC</sequence>
<comment type="caution">
    <text evidence="4">The sequence shown here is derived from an EMBL/GenBank/DDBJ whole genome shotgun (WGS) entry which is preliminary data.</text>
</comment>
<dbReference type="SUPFAM" id="SSF56042">
    <property type="entry name" value="PurM C-terminal domain-like"/>
    <property type="match status" value="1"/>
</dbReference>
<evidence type="ECO:0000259" key="2">
    <source>
        <dbReference type="Pfam" id="PF00586"/>
    </source>
</evidence>
<accession>A0A9D1XZ94</accession>
<evidence type="ECO:0000256" key="1">
    <source>
        <dbReference type="ARBA" id="ARBA00006243"/>
    </source>
</evidence>
<dbReference type="InterPro" id="IPR016188">
    <property type="entry name" value="PurM-like_N"/>
</dbReference>
<proteinExistence type="inferred from homology"/>
<dbReference type="NCBIfam" id="TIGR02124">
    <property type="entry name" value="hypE"/>
    <property type="match status" value="1"/>
</dbReference>
<protein>
    <submittedName>
        <fullName evidence="4">Hydrogenase expression/formation protein HypE</fullName>
    </submittedName>
</protein>
<dbReference type="GO" id="GO:0051604">
    <property type="term" value="P:protein maturation"/>
    <property type="evidence" value="ECO:0007669"/>
    <property type="project" value="TreeGrafter"/>
</dbReference>
<name>A0A9D1XZ94_9FIRM</name>
<dbReference type="Proteomes" id="UP000886751">
    <property type="component" value="Unassembled WGS sequence"/>
</dbReference>
<dbReference type="PANTHER" id="PTHR30303">
    <property type="entry name" value="HYDROGENASE ISOENZYMES FORMATION PROTEIN HYPE"/>
    <property type="match status" value="1"/>
</dbReference>
<evidence type="ECO:0000259" key="3">
    <source>
        <dbReference type="Pfam" id="PF02769"/>
    </source>
</evidence>